<keyword evidence="1" id="KW-1133">Transmembrane helix</keyword>
<comment type="caution">
    <text evidence="2">The sequence shown here is derived from an EMBL/GenBank/DDBJ whole genome shotgun (WGS) entry which is preliminary data.</text>
</comment>
<evidence type="ECO:0000256" key="1">
    <source>
        <dbReference type="SAM" id="Phobius"/>
    </source>
</evidence>
<evidence type="ECO:0000313" key="3">
    <source>
        <dbReference type="Proteomes" id="UP000257014"/>
    </source>
</evidence>
<protein>
    <submittedName>
        <fullName evidence="2">Uncharacterized protein</fullName>
    </submittedName>
</protein>
<organism evidence="2 3">
    <name type="scientific">Caldibacillus debilis</name>
    <dbReference type="NCBI Taxonomy" id="301148"/>
    <lineage>
        <taxon>Bacteria</taxon>
        <taxon>Bacillati</taxon>
        <taxon>Bacillota</taxon>
        <taxon>Bacilli</taxon>
        <taxon>Bacillales</taxon>
        <taxon>Bacillaceae</taxon>
        <taxon>Caldibacillus</taxon>
    </lineage>
</organism>
<dbReference type="Proteomes" id="UP000257014">
    <property type="component" value="Unassembled WGS sequence"/>
</dbReference>
<gene>
    <name evidence="2" type="ORF">C6P37_01055</name>
</gene>
<proteinExistence type="predicted"/>
<dbReference type="EMBL" id="QEWE01000005">
    <property type="protein sequence ID" value="REJ31404.1"/>
    <property type="molecule type" value="Genomic_DNA"/>
</dbReference>
<keyword evidence="1" id="KW-0812">Transmembrane</keyword>
<evidence type="ECO:0000313" key="2">
    <source>
        <dbReference type="EMBL" id="REJ31404.1"/>
    </source>
</evidence>
<sequence length="93" mass="11188">MFKHSQDFQQLYFIQLNLFIFIIRNIWVVLDIVSAIFLLYKSFLITQEDPGWVNLPIHKKRKYLKDTLKYDPWVGEESLDTEKIINKRCLPLG</sequence>
<feature type="transmembrane region" description="Helical" evidence="1">
    <location>
        <begin position="12"/>
        <end position="40"/>
    </location>
</feature>
<reference evidence="2 3" key="1">
    <citation type="submission" date="2018-03" db="EMBL/GenBank/DDBJ databases">
        <authorList>
            <person name="Keele B.F."/>
        </authorList>
    </citation>
    <scope>NUCLEOTIDE SEQUENCE [LARGE SCALE GENOMIC DNA]</scope>
    <source>
        <strain evidence="2">ZCTH4_d</strain>
    </source>
</reference>
<name>A0A3E0K855_9BACI</name>
<dbReference type="AlphaFoldDB" id="A0A3E0K855"/>
<accession>A0A3E0K855</accession>
<keyword evidence="1" id="KW-0472">Membrane</keyword>